<sequence length="205" mass="22742">MLFSLVDSEHTIIVFFDGAYDWAGIYALLGTQIRTDHQKKNKDAIIKAIHFDAYGVMRNIDTSQPLYKLAWQVGFFPKKCTLKATASPVWALDVSELTLKFPAALCFFNNPATSFLQSDVLEYAALDAYYPLLLFLAFGLYGVVPEVYNAPGLVCQDSLDAAKIDHLAEMLIATFHNVPLSEVLPADSADRVYPTISQIALPVIM</sequence>
<dbReference type="AlphaFoldDB" id="A0A915KL00"/>
<reference evidence="2" key="1">
    <citation type="submission" date="2022-11" db="UniProtKB">
        <authorList>
            <consortium name="WormBaseParasite"/>
        </authorList>
    </citation>
    <scope>IDENTIFICATION</scope>
</reference>
<keyword evidence="1" id="KW-1185">Reference proteome</keyword>
<dbReference type="Proteomes" id="UP000887565">
    <property type="component" value="Unplaced"/>
</dbReference>
<proteinExistence type="predicted"/>
<organism evidence="1 2">
    <name type="scientific">Romanomermis culicivorax</name>
    <name type="common">Nematode worm</name>
    <dbReference type="NCBI Taxonomy" id="13658"/>
    <lineage>
        <taxon>Eukaryota</taxon>
        <taxon>Metazoa</taxon>
        <taxon>Ecdysozoa</taxon>
        <taxon>Nematoda</taxon>
        <taxon>Enoplea</taxon>
        <taxon>Dorylaimia</taxon>
        <taxon>Mermithida</taxon>
        <taxon>Mermithoidea</taxon>
        <taxon>Mermithidae</taxon>
        <taxon>Romanomermis</taxon>
    </lineage>
</organism>
<name>A0A915KL00_ROMCU</name>
<accession>A0A915KL00</accession>
<protein>
    <submittedName>
        <fullName evidence="2">Uncharacterized protein</fullName>
    </submittedName>
</protein>
<dbReference type="WBParaSite" id="nRc.2.0.1.t38500-RA">
    <property type="protein sequence ID" value="nRc.2.0.1.t38500-RA"/>
    <property type="gene ID" value="nRc.2.0.1.g38500"/>
</dbReference>
<evidence type="ECO:0000313" key="2">
    <source>
        <dbReference type="WBParaSite" id="nRc.2.0.1.t38500-RA"/>
    </source>
</evidence>
<evidence type="ECO:0000313" key="1">
    <source>
        <dbReference type="Proteomes" id="UP000887565"/>
    </source>
</evidence>